<evidence type="ECO:0000256" key="7">
    <source>
        <dbReference type="ARBA" id="ARBA00023157"/>
    </source>
</evidence>
<comment type="catalytic activity">
    <reaction evidence="8">
        <text>Selective cleavage of 103-Arg-|-Ser-104 and 124-Ile-|-Ile-125 bonds in Limulus clotting factor B to form activated factor B. Cleavage of -Pro-Arg-|-Xaa- bonds in synthetic substrates.</text>
        <dbReference type="EC" id="3.4.21.84"/>
    </reaction>
</comment>
<feature type="domain" description="Peptidase S1" evidence="13">
    <location>
        <begin position="1280"/>
        <end position="1610"/>
    </location>
</feature>
<keyword evidence="2 11" id="KW-0645">Protease</keyword>
<evidence type="ECO:0000313" key="15">
    <source>
        <dbReference type="Proteomes" id="UP001258017"/>
    </source>
</evidence>
<dbReference type="PANTHER" id="PTHR24252:SF10">
    <property type="entry name" value="SERINE PROTEASE 56"/>
    <property type="match status" value="1"/>
</dbReference>
<dbReference type="PRINTS" id="PR00261">
    <property type="entry name" value="LDLRECEPTOR"/>
</dbReference>
<dbReference type="CDD" id="cd00190">
    <property type="entry name" value="Tryp_SPc"/>
    <property type="match status" value="1"/>
</dbReference>
<feature type="disulfide bond" evidence="10">
    <location>
        <begin position="1644"/>
        <end position="1659"/>
    </location>
</feature>
<dbReference type="PROSITE" id="PS01209">
    <property type="entry name" value="LDLRA_1"/>
    <property type="match status" value="3"/>
</dbReference>
<dbReference type="InterPro" id="IPR009003">
    <property type="entry name" value="Peptidase_S1_PA"/>
</dbReference>
<dbReference type="PROSITE" id="PS00135">
    <property type="entry name" value="TRYPSIN_SER"/>
    <property type="match status" value="1"/>
</dbReference>
<feature type="disulfide bond" evidence="10">
    <location>
        <begin position="448"/>
        <end position="463"/>
    </location>
</feature>
<organism evidence="14 15">
    <name type="scientific">Odynerus spinipes</name>
    <dbReference type="NCBI Taxonomy" id="1348599"/>
    <lineage>
        <taxon>Eukaryota</taxon>
        <taxon>Metazoa</taxon>
        <taxon>Ecdysozoa</taxon>
        <taxon>Arthropoda</taxon>
        <taxon>Hexapoda</taxon>
        <taxon>Insecta</taxon>
        <taxon>Pterygota</taxon>
        <taxon>Neoptera</taxon>
        <taxon>Endopterygota</taxon>
        <taxon>Hymenoptera</taxon>
        <taxon>Apocrita</taxon>
        <taxon>Aculeata</taxon>
        <taxon>Vespoidea</taxon>
        <taxon>Vespidae</taxon>
        <taxon>Eumeninae</taxon>
        <taxon>Odynerus</taxon>
    </lineage>
</organism>
<reference evidence="14" key="1">
    <citation type="submission" date="2021-08" db="EMBL/GenBank/DDBJ databases">
        <authorList>
            <person name="Misof B."/>
            <person name="Oliver O."/>
            <person name="Podsiadlowski L."/>
            <person name="Donath A."/>
            <person name="Peters R."/>
            <person name="Mayer C."/>
            <person name="Rust J."/>
            <person name="Gunkel S."/>
            <person name="Lesny P."/>
            <person name="Martin S."/>
            <person name="Oeyen J.P."/>
            <person name="Petersen M."/>
            <person name="Panagiotis P."/>
            <person name="Wilbrandt J."/>
            <person name="Tanja T."/>
        </authorList>
    </citation>
    <scope>NUCLEOTIDE SEQUENCE</scope>
    <source>
        <strain evidence="14">GBR_01_08_01A</strain>
        <tissue evidence="14">Thorax + abdomen</tissue>
    </source>
</reference>
<feature type="disulfide bond" evidence="10">
    <location>
        <begin position="1134"/>
        <end position="1149"/>
    </location>
</feature>
<feature type="disulfide bond" evidence="10">
    <location>
        <begin position="1507"/>
        <end position="1525"/>
    </location>
</feature>
<keyword evidence="4 11" id="KW-0378">Hydrolase</keyword>
<dbReference type="Gene3D" id="2.40.10.10">
    <property type="entry name" value="Trypsin-like serine proteases"/>
    <property type="match status" value="3"/>
</dbReference>
<feature type="region of interest" description="Disordered" evidence="12">
    <location>
        <begin position="994"/>
        <end position="1024"/>
    </location>
</feature>
<dbReference type="Pfam" id="PF09342">
    <property type="entry name" value="DUF1986"/>
    <property type="match status" value="1"/>
</dbReference>
<evidence type="ECO:0000256" key="3">
    <source>
        <dbReference type="ARBA" id="ARBA00022729"/>
    </source>
</evidence>
<dbReference type="Pfam" id="PF00089">
    <property type="entry name" value="Trypsin"/>
    <property type="match status" value="1"/>
</dbReference>
<keyword evidence="3" id="KW-0732">Signal</keyword>
<evidence type="ECO:0000256" key="9">
    <source>
        <dbReference type="ARBA" id="ARBA00066707"/>
    </source>
</evidence>
<comment type="caution">
    <text evidence="14">The sequence shown here is derived from an EMBL/GenBank/DDBJ whole genome shotgun (WGS) entry which is preliminary data.</text>
</comment>
<keyword evidence="6 11" id="KW-0720">Serine protease</keyword>
<evidence type="ECO:0000259" key="13">
    <source>
        <dbReference type="PROSITE" id="PS50240"/>
    </source>
</evidence>
<dbReference type="EMBL" id="JAIFRP010000022">
    <property type="protein sequence ID" value="KAK2585022.1"/>
    <property type="molecule type" value="Genomic_DNA"/>
</dbReference>
<dbReference type="EC" id="3.4.21.84" evidence="9"/>
<keyword evidence="7 10" id="KW-1015">Disulfide bond</keyword>
<dbReference type="InterPro" id="IPR043504">
    <property type="entry name" value="Peptidase_S1_PA_chymotrypsin"/>
</dbReference>
<feature type="domain" description="Peptidase S1" evidence="13">
    <location>
        <begin position="677"/>
        <end position="912"/>
    </location>
</feature>
<dbReference type="SUPFAM" id="SSF50494">
    <property type="entry name" value="Trypsin-like serine proteases"/>
    <property type="match status" value="2"/>
</dbReference>
<evidence type="ECO:0000256" key="2">
    <source>
        <dbReference type="ARBA" id="ARBA00022670"/>
    </source>
</evidence>
<feature type="disulfide bond" evidence="10">
    <location>
        <begin position="519"/>
        <end position="534"/>
    </location>
</feature>
<evidence type="ECO:0000256" key="10">
    <source>
        <dbReference type="PROSITE-ProRule" id="PRU00124"/>
    </source>
</evidence>
<evidence type="ECO:0000256" key="8">
    <source>
        <dbReference type="ARBA" id="ARBA00052079"/>
    </source>
</evidence>
<accession>A0AAD9RS94</accession>
<reference evidence="14" key="2">
    <citation type="journal article" date="2023" name="Commun. Biol.">
        <title>Intrasexual cuticular hydrocarbon dimorphism in a wasp sheds light on hydrocarbon biosynthesis genes in Hymenoptera.</title>
        <authorList>
            <person name="Moris V.C."/>
            <person name="Podsiadlowski L."/>
            <person name="Martin S."/>
            <person name="Oeyen J.P."/>
            <person name="Donath A."/>
            <person name="Petersen M."/>
            <person name="Wilbrandt J."/>
            <person name="Misof B."/>
            <person name="Liedtke D."/>
            <person name="Thamm M."/>
            <person name="Scheiner R."/>
            <person name="Schmitt T."/>
            <person name="Niehuis O."/>
        </authorList>
    </citation>
    <scope>NUCLEOTIDE SEQUENCE</scope>
    <source>
        <strain evidence="14">GBR_01_08_01A</strain>
    </source>
</reference>
<dbReference type="CDD" id="cd00112">
    <property type="entry name" value="LDLa"/>
    <property type="match status" value="8"/>
</dbReference>
<dbReference type="PROSITE" id="PS50240">
    <property type="entry name" value="TRYPSIN_DOM"/>
    <property type="match status" value="2"/>
</dbReference>
<dbReference type="Gene3D" id="4.10.400.10">
    <property type="entry name" value="Low-density Lipoprotein Receptor"/>
    <property type="match status" value="8"/>
</dbReference>
<dbReference type="GO" id="GO:0004252">
    <property type="term" value="F:serine-type endopeptidase activity"/>
    <property type="evidence" value="ECO:0007669"/>
    <property type="project" value="InterPro"/>
</dbReference>
<feature type="compositionally biased region" description="Polar residues" evidence="12">
    <location>
        <begin position="328"/>
        <end position="341"/>
    </location>
</feature>
<evidence type="ECO:0000256" key="4">
    <source>
        <dbReference type="ARBA" id="ARBA00022801"/>
    </source>
</evidence>
<dbReference type="PROSITE" id="PS00134">
    <property type="entry name" value="TRYPSIN_HIS"/>
    <property type="match status" value="1"/>
</dbReference>
<dbReference type="SMART" id="SM00020">
    <property type="entry name" value="Tryp_SPc"/>
    <property type="match status" value="1"/>
</dbReference>
<dbReference type="Pfam" id="PF00057">
    <property type="entry name" value="Ldl_recept_a"/>
    <property type="match status" value="4"/>
</dbReference>
<dbReference type="SUPFAM" id="SSF57424">
    <property type="entry name" value="LDL receptor-like module"/>
    <property type="match status" value="8"/>
</dbReference>
<feature type="region of interest" description="Disordered" evidence="12">
    <location>
        <begin position="320"/>
        <end position="341"/>
    </location>
</feature>
<dbReference type="FunFam" id="2.40.10.10:FF:000120">
    <property type="entry name" value="Putative serine protease"/>
    <property type="match status" value="1"/>
</dbReference>
<keyword evidence="5" id="KW-0353">Hemolymph clotting</keyword>
<keyword evidence="1" id="KW-0768">Sushi</keyword>
<feature type="disulfide bond" evidence="10">
    <location>
        <begin position="933"/>
        <end position="951"/>
    </location>
</feature>
<evidence type="ECO:0000256" key="5">
    <source>
        <dbReference type="ARBA" id="ARBA00022820"/>
    </source>
</evidence>
<feature type="disulfide bond" evidence="10">
    <location>
        <begin position="1552"/>
        <end position="1564"/>
    </location>
</feature>
<dbReference type="InterPro" id="IPR023415">
    <property type="entry name" value="LDLR_class-A_CS"/>
</dbReference>
<feature type="disulfide bond" evidence="10">
    <location>
        <begin position="945"/>
        <end position="960"/>
    </location>
</feature>
<feature type="disulfide bond" evidence="10">
    <location>
        <begin position="1559"/>
        <end position="1577"/>
    </location>
</feature>
<feature type="region of interest" description="Disordered" evidence="12">
    <location>
        <begin position="234"/>
        <end position="254"/>
    </location>
</feature>
<dbReference type="InterPro" id="IPR036055">
    <property type="entry name" value="LDL_receptor-like_sf"/>
</dbReference>
<dbReference type="SMART" id="SM00192">
    <property type="entry name" value="LDLa"/>
    <property type="match status" value="9"/>
</dbReference>
<evidence type="ECO:0000256" key="6">
    <source>
        <dbReference type="ARBA" id="ARBA00022825"/>
    </source>
</evidence>
<evidence type="ECO:0000256" key="11">
    <source>
        <dbReference type="RuleBase" id="RU363034"/>
    </source>
</evidence>
<sequence length="1769" mass="197349">MYIVSLDTESAYHETNLEQSIQVDYSVGKTGSLRKHTGKRVSENPMFYDEFGDVNENTLHAIYSLFPDNEIKKRFRRETRISSETCQETASNCKTILRSVNAFMEMLKETMPMAPNYLQNLGYDPDNPDKTNSKLLEIMRCLECQNRIDESVEFDSTIEEDDTTRKSKAEKNVQVVINLLDGKHDAVYEYDSLGVTSGDQKTISSPTTSTDAIPDTVTVASLGQFKRDHSRQLINDRSNLKEPDNASSNTVDERSMEYGQKVASSNSQMILPTAEVFQSSQQVELKPTMTWMPYPVCFYGPPQSPQPAGNSAVFPASYPSGPYPAVPQQHTPTSGNAQSLNPQPPNFLQIQTQNVQLVPPPDNVAPWMPLPAQRVPTTGPGRGSQYYCTYLPAPTFQFPTIPGVSEFQRMGERKGGINKFGPPEFSSCPLNTFMCAQGNRCVSKLKLCDGHVDCPDGSDEKNCSCRDRVAKSRLCDGYIDCPNGEDETECYGCPKDSFSCYNSRYGDIDQRCIPLSKRCDGSVQCSNKKDEVDCSLLLPTFTKDTDNYIIGYTEGYLHQNYEGKWYPVCSSETSLAEEACRNELGVNKINSSQIIIRNVSWNNYRGPYSTIINNKIQISDSCTTTATYVKCPPYPCGLTLQSQGDRTYRQEKDHAQTAKESTEQVNGQNSTDAILGVVGGRASEPAAWPFLIAIYKDGHFHCGGVILNENWVLTAAHCLIETDHYYEVQAGMLRRFSFSPMAQSRTARVLVIHPNYDPSTMRNDIGMIMLNAPLHFNRWVRPACLPDKNIPGSIWKQVPPVDTMCVVMGWGALTENGPDPDQLREVEVPILPLCAGMEYDNVTEICAGYPQGGRDACQGDSGGPLLCMNPYVDLAHYVAGIISHGEGCARPGKPGIYTKVSYFVDWVKDITGGGHSMARRKGHPLSRCPSFLCHDGKCLPQDKRCDLKIDCLHGEDEEYCHTWANFRSFQEFENKTESNYEVTDEVPVTDEVTVAESSDTEVPTSTTEDVAWSSSETSSDVDAGSSTLRYEERNFVSTITEGSIPAVPSVFTCQLLIQSIPMSKRCDKILDCEDGTDELNCTCKDTLSAFRPEAICDGHVDCEDRTDEENCQICSEGNFLCRKSRICIPLSKKCDTTFDCPLKEDELDCFTLSNGEYVNLDDDGRPILNVEGVLTRNWNGKWHPTCHRPIMVRNQSSAVLIGDNMCEYFGFESARSVEEVTVLDMDLESRVLSGSNETYYQPMPTYVAPSESLATCPGLYIRCRPVPSSSANVHLMVDPKIGNRTYIWPWLAAVFIDGVYRCPAILLEPDWLLCSSTCTENLRLSDNYTTVLLGYSPSFLYVNGPHQQTSVVDEIKVLNDTGASLIHLKTPVNLTRHVQALFLEKRIYPPNTKDNCVAIGTDDERSIYSVFLRPVLKNCQKCHRCFVNATNEPCTVNEASRDWSGVIFCHGIKGWYPASVFHEKNPPCSFQRVQILTSIDYLYAYLTQAMEDKIQPYTEPTCNGVRCNIGQCVPWDRVCDGVSDCRSGVDESVENCRKLKELCQNDVNACKCAKSELQCGSGECISKNAFCDGNVDCIDGSDEKTGCDCAAYLKLTAPERLCDGRRHCLDKSDESSTICSCRDNDFRCKGYTDNEMCIPQDFVCDGDKDCPGGEDEAECRKLKQSPFDPPGTGEILRRSFGVWYTECFPTPIKSDDEASEICKTLGYVSGGLANQTNTEDSILAPIFDNFYIVRLNDNVWVTMRNDKPLIRLTRPSEPCHRVFLACTTN</sequence>
<dbReference type="InterPro" id="IPR001254">
    <property type="entry name" value="Trypsin_dom"/>
</dbReference>
<keyword evidence="15" id="KW-1185">Reference proteome</keyword>
<dbReference type="Proteomes" id="UP001258017">
    <property type="component" value="Unassembled WGS sequence"/>
</dbReference>
<name>A0AAD9RS94_9HYME</name>
<dbReference type="PANTHER" id="PTHR24252">
    <property type="entry name" value="ACROSIN-RELATED"/>
    <property type="match status" value="1"/>
</dbReference>
<evidence type="ECO:0000313" key="14">
    <source>
        <dbReference type="EMBL" id="KAK2585022.1"/>
    </source>
</evidence>
<proteinExistence type="predicted"/>
<protein>
    <recommendedName>
        <fullName evidence="9">limulus clotting factor C</fullName>
        <ecNumber evidence="9">3.4.21.84</ecNumber>
    </recommendedName>
</protein>
<gene>
    <name evidence="14" type="ORF">KPH14_008548</name>
</gene>
<dbReference type="InterPro" id="IPR018114">
    <property type="entry name" value="TRYPSIN_HIS"/>
</dbReference>
<dbReference type="InterPro" id="IPR002172">
    <property type="entry name" value="LDrepeatLR_classA_rpt"/>
</dbReference>
<evidence type="ECO:0000256" key="12">
    <source>
        <dbReference type="SAM" id="MobiDB-lite"/>
    </source>
</evidence>
<feature type="compositionally biased region" description="Polar residues" evidence="12">
    <location>
        <begin position="995"/>
        <end position="1024"/>
    </location>
</feature>
<comment type="caution">
    <text evidence="10">Lacks conserved residue(s) required for the propagation of feature annotation.</text>
</comment>
<feature type="disulfide bond" evidence="10">
    <location>
        <begin position="1096"/>
        <end position="1111"/>
    </location>
</feature>
<evidence type="ECO:0000256" key="1">
    <source>
        <dbReference type="ARBA" id="ARBA00022659"/>
    </source>
</evidence>
<dbReference type="PROSITE" id="PS50068">
    <property type="entry name" value="LDLRA_2"/>
    <property type="match status" value="8"/>
</dbReference>
<dbReference type="InterPro" id="IPR033116">
    <property type="entry name" value="TRYPSIN_SER"/>
</dbReference>
<dbReference type="InterPro" id="IPR015420">
    <property type="entry name" value="Peptidase_S1A_nudel"/>
</dbReference>
<dbReference type="GO" id="GO:0042381">
    <property type="term" value="P:hemolymph coagulation"/>
    <property type="evidence" value="ECO:0007669"/>
    <property type="project" value="UniProtKB-KW"/>
</dbReference>
<dbReference type="GO" id="GO:0006508">
    <property type="term" value="P:proteolysis"/>
    <property type="evidence" value="ECO:0007669"/>
    <property type="project" value="UniProtKB-KW"/>
</dbReference>